<evidence type="ECO:0000259" key="2">
    <source>
        <dbReference type="Pfam" id="PF11738"/>
    </source>
</evidence>
<dbReference type="InterPro" id="IPR037126">
    <property type="entry name" value="PdaC/RsiV-like_sf"/>
</dbReference>
<keyword evidence="1" id="KW-0812">Transmembrane</keyword>
<sequence>MRRHTPSSNVGGNRGKNFGFLITLLVAFIVVLIISSVFCELKINLQKDVHFEDTVAYVEKASLSQRPFTITKGALQICYQDYEIAPYLTGMPIFEIPF</sequence>
<comment type="caution">
    <text evidence="4">The sequence shown here is derived from an EMBL/GenBank/DDBJ whole genome shotgun (WGS) entry which is preliminary data.</text>
</comment>
<dbReference type="Pfam" id="PF11738">
    <property type="entry name" value="DUF3298"/>
    <property type="match status" value="1"/>
</dbReference>
<evidence type="ECO:0000256" key="1">
    <source>
        <dbReference type="SAM" id="Phobius"/>
    </source>
</evidence>
<dbReference type="OrthoDB" id="5637at2"/>
<dbReference type="AlphaFoldDB" id="A0A7C4W5K6"/>
<feature type="transmembrane region" description="Helical" evidence="1">
    <location>
        <begin position="20"/>
        <end position="39"/>
    </location>
</feature>
<evidence type="ECO:0000313" key="3">
    <source>
        <dbReference type="EMBL" id="HGQ77520.1"/>
    </source>
</evidence>
<reference evidence="4" key="1">
    <citation type="journal article" date="2020" name="mSystems">
        <title>Genome- and Community-Level Interaction Insights into Carbon Utilization and Element Cycling Functions of Hydrothermarchaeota in Hydrothermal Sediment.</title>
        <authorList>
            <person name="Zhou Z."/>
            <person name="Liu Y."/>
            <person name="Xu W."/>
            <person name="Pan J."/>
            <person name="Luo Z.H."/>
            <person name="Li M."/>
        </authorList>
    </citation>
    <scope>NUCLEOTIDE SEQUENCE [LARGE SCALE GENOMIC DNA]</scope>
    <source>
        <strain evidence="4">SpSt-604</strain>
        <strain evidence="3">SpSt-640</strain>
    </source>
</reference>
<protein>
    <submittedName>
        <fullName evidence="4">DUF3298 domain-containing protein</fullName>
    </submittedName>
</protein>
<gene>
    <name evidence="4" type="ORF">ENT72_00255</name>
    <name evidence="3" type="ORF">ENU12_06420</name>
</gene>
<proteinExistence type="predicted"/>
<dbReference type="Gene3D" id="3.90.640.20">
    <property type="entry name" value="Heat-shock cognate protein, ATPase"/>
    <property type="match status" value="1"/>
</dbReference>
<keyword evidence="1" id="KW-0472">Membrane</keyword>
<dbReference type="InterPro" id="IPR021729">
    <property type="entry name" value="DUF3298"/>
</dbReference>
<feature type="domain" description="DUF3298" evidence="2">
    <location>
        <begin position="57"/>
        <end position="98"/>
    </location>
</feature>
<accession>A0A7C4W5K6</accession>
<name>A0A7C4W5K6_FERPE</name>
<organism evidence="4">
    <name type="scientific">Fervidobacterium pennivorans</name>
    <dbReference type="NCBI Taxonomy" id="93466"/>
    <lineage>
        <taxon>Bacteria</taxon>
        <taxon>Thermotogati</taxon>
        <taxon>Thermotogota</taxon>
        <taxon>Thermotogae</taxon>
        <taxon>Thermotogales</taxon>
        <taxon>Fervidobacteriaceae</taxon>
        <taxon>Fervidobacterium</taxon>
    </lineage>
</organism>
<evidence type="ECO:0000313" key="4">
    <source>
        <dbReference type="EMBL" id="HGU41350.1"/>
    </source>
</evidence>
<keyword evidence="1" id="KW-1133">Transmembrane helix</keyword>
<dbReference type="EMBL" id="DSZT01000011">
    <property type="protein sequence ID" value="HGU41350.1"/>
    <property type="molecule type" value="Genomic_DNA"/>
</dbReference>
<dbReference type="EMBL" id="DTBH01000137">
    <property type="protein sequence ID" value="HGQ77520.1"/>
    <property type="molecule type" value="Genomic_DNA"/>
</dbReference>